<comment type="caution">
    <text evidence="1">The sequence shown here is derived from an EMBL/GenBank/DDBJ whole genome shotgun (WGS) entry which is preliminary data.</text>
</comment>
<evidence type="ECO:0000313" key="2">
    <source>
        <dbReference type="Proteomes" id="UP001056978"/>
    </source>
</evidence>
<evidence type="ECO:0000313" key="1">
    <source>
        <dbReference type="EMBL" id="KAI4836317.1"/>
    </source>
</evidence>
<gene>
    <name evidence="1" type="ORF">MKS88_004109</name>
</gene>
<protein>
    <submittedName>
        <fullName evidence="1">GTPase</fullName>
    </submittedName>
</protein>
<dbReference type="EMBL" id="CM043780">
    <property type="protein sequence ID" value="KAI4836317.1"/>
    <property type="molecule type" value="Genomic_DNA"/>
</dbReference>
<keyword evidence="2" id="KW-1185">Reference proteome</keyword>
<sequence length="244" mass="29091">MKIIKSERLIRQPIHRRDNHKFYFFEINKMKDDFITAHSYWVYYKVHKDKNRTFCVEIEDTSVDVDINIFTNMLRKEITTNSNTTRNPVFSFFEKPSIPFKTEDKYNSISYGRMAYFLVFDLTNPSTLEYVKTVYLNMSSVYERYYTLKPFITLVGNKSDLASEDSELVRQAENFANENMVQLWLTSAFTGKNVKKLFLHMVNMVYNNTNLWKYDIEDGLSRQKVDLIGMSTEGYEKFSFLFNF</sequence>
<reference evidence="1" key="1">
    <citation type="submission" date="2022-06" db="EMBL/GenBank/DDBJ databases">
        <title>The First Complete Genome of the Simian Malaria Parasite Plasmodium brasilianum.</title>
        <authorList>
            <person name="Bajic M."/>
            <person name="Ravishankar S."/>
        </authorList>
    </citation>
    <scope>NUCLEOTIDE SEQUENCE</scope>
    <source>
        <strain evidence="1">Bolivian I</strain>
    </source>
</reference>
<name>A0ACB9Y6D5_PLABR</name>
<dbReference type="Proteomes" id="UP001056978">
    <property type="component" value="Chromosome 12"/>
</dbReference>
<accession>A0ACB9Y6D5</accession>
<proteinExistence type="predicted"/>
<organism evidence="1 2">
    <name type="scientific">Plasmodium brasilianum</name>
    <dbReference type="NCBI Taxonomy" id="5824"/>
    <lineage>
        <taxon>Eukaryota</taxon>
        <taxon>Sar</taxon>
        <taxon>Alveolata</taxon>
        <taxon>Apicomplexa</taxon>
        <taxon>Aconoidasida</taxon>
        <taxon>Haemosporida</taxon>
        <taxon>Plasmodiidae</taxon>
        <taxon>Plasmodium</taxon>
        <taxon>Plasmodium (Plasmodium)</taxon>
    </lineage>
</organism>